<evidence type="ECO:0000313" key="1">
    <source>
        <dbReference type="EMBL" id="DAG02718.1"/>
    </source>
</evidence>
<sequence>MNEDDFYSAGMNEFQKIIQEYQEKFEQSRIEAAMMDGAEQLARDVRALPKPRSQIRKSGYTHLLDTVSARKGKNGEVEVGWGKYYGPMVEAGTRKMNAQPHLRGLFKKDSNKYYNLILQRLFR</sequence>
<organism evidence="1">
    <name type="scientific">Siphoviridae sp. ctiuu37</name>
    <dbReference type="NCBI Taxonomy" id="2825628"/>
    <lineage>
        <taxon>Viruses</taxon>
        <taxon>Duplodnaviria</taxon>
        <taxon>Heunggongvirae</taxon>
        <taxon>Uroviricota</taxon>
        <taxon>Caudoviricetes</taxon>
    </lineage>
</organism>
<reference evidence="1" key="1">
    <citation type="journal article" date="2021" name="Proc. Natl. Acad. Sci. U.S.A.">
        <title>A Catalog of Tens of Thousands of Viruses from Human Metagenomes Reveals Hidden Associations with Chronic Diseases.</title>
        <authorList>
            <person name="Tisza M.J."/>
            <person name="Buck C.B."/>
        </authorList>
    </citation>
    <scope>NUCLEOTIDE SEQUENCE</scope>
    <source>
        <strain evidence="1">Ctiuu37</strain>
    </source>
</reference>
<proteinExistence type="predicted"/>
<protein>
    <recommendedName>
        <fullName evidence="2">HK97 gp10 family phage protein</fullName>
    </recommendedName>
</protein>
<evidence type="ECO:0008006" key="2">
    <source>
        <dbReference type="Google" id="ProtNLM"/>
    </source>
</evidence>
<name>A0A8S5V7P1_9CAUD</name>
<accession>A0A8S5V7P1</accession>
<dbReference type="EMBL" id="BK016214">
    <property type="protein sequence ID" value="DAG02718.1"/>
    <property type="molecule type" value="Genomic_DNA"/>
</dbReference>